<dbReference type="PANTHER" id="PTHR45138:SF9">
    <property type="entry name" value="DIGUANYLATE CYCLASE DGCM-RELATED"/>
    <property type="match status" value="1"/>
</dbReference>
<dbReference type="InterPro" id="IPR043128">
    <property type="entry name" value="Rev_trsase/Diguanyl_cyclase"/>
</dbReference>
<name>A0ABY4KQH5_9PSED</name>
<dbReference type="Proteomes" id="UP000831189">
    <property type="component" value="Chromosome"/>
</dbReference>
<keyword evidence="3" id="KW-0812">Transmembrane</keyword>
<dbReference type="Pfam" id="PF00990">
    <property type="entry name" value="GGDEF"/>
    <property type="match status" value="1"/>
</dbReference>
<evidence type="ECO:0000256" key="1">
    <source>
        <dbReference type="ARBA" id="ARBA00012528"/>
    </source>
</evidence>
<dbReference type="CDD" id="cd01949">
    <property type="entry name" value="GGDEF"/>
    <property type="match status" value="1"/>
</dbReference>
<dbReference type="InterPro" id="IPR050469">
    <property type="entry name" value="Diguanylate_Cyclase"/>
</dbReference>
<dbReference type="Gene3D" id="3.30.70.270">
    <property type="match status" value="1"/>
</dbReference>
<keyword evidence="3" id="KW-1133">Transmembrane helix</keyword>
<comment type="catalytic activity">
    <reaction evidence="2">
        <text>2 GTP = 3',3'-c-di-GMP + 2 diphosphate</text>
        <dbReference type="Rhea" id="RHEA:24898"/>
        <dbReference type="ChEBI" id="CHEBI:33019"/>
        <dbReference type="ChEBI" id="CHEBI:37565"/>
        <dbReference type="ChEBI" id="CHEBI:58805"/>
        <dbReference type="EC" id="2.7.7.65"/>
    </reaction>
</comment>
<dbReference type="NCBIfam" id="TIGR00254">
    <property type="entry name" value="GGDEF"/>
    <property type="match status" value="1"/>
</dbReference>
<dbReference type="PROSITE" id="PS50887">
    <property type="entry name" value="GGDEF"/>
    <property type="match status" value="1"/>
</dbReference>
<accession>A0ABY4KQH5</accession>
<evidence type="ECO:0000256" key="3">
    <source>
        <dbReference type="SAM" id="Phobius"/>
    </source>
</evidence>
<protein>
    <recommendedName>
        <fullName evidence="1">diguanylate cyclase</fullName>
        <ecNumber evidence="1">2.7.7.65</ecNumber>
    </recommendedName>
</protein>
<evidence type="ECO:0000259" key="4">
    <source>
        <dbReference type="PROSITE" id="PS50887"/>
    </source>
</evidence>
<reference evidence="5 6" key="1">
    <citation type="submission" date="2022-04" db="EMBL/GenBank/DDBJ databases">
        <title>Pseudomonas knackmussii B09-2.</title>
        <authorList>
            <person name="Deng Y."/>
        </authorList>
    </citation>
    <scope>NUCLEOTIDE SEQUENCE [LARGE SCALE GENOMIC DNA]</scope>
    <source>
        <strain evidence="5 6">B09-2</strain>
    </source>
</reference>
<dbReference type="EC" id="2.7.7.65" evidence="1"/>
<feature type="transmembrane region" description="Helical" evidence="3">
    <location>
        <begin position="84"/>
        <end position="103"/>
    </location>
</feature>
<dbReference type="PANTHER" id="PTHR45138">
    <property type="entry name" value="REGULATORY COMPONENTS OF SENSORY TRANSDUCTION SYSTEM"/>
    <property type="match status" value="1"/>
</dbReference>
<evidence type="ECO:0000313" key="6">
    <source>
        <dbReference type="Proteomes" id="UP000831189"/>
    </source>
</evidence>
<dbReference type="SMART" id="SM00267">
    <property type="entry name" value="GGDEF"/>
    <property type="match status" value="1"/>
</dbReference>
<dbReference type="EMBL" id="CP096208">
    <property type="protein sequence ID" value="UPQ82680.1"/>
    <property type="molecule type" value="Genomic_DNA"/>
</dbReference>
<dbReference type="InterPro" id="IPR029787">
    <property type="entry name" value="Nucleotide_cyclase"/>
</dbReference>
<organism evidence="5 6">
    <name type="scientific">Pseudomonas knackmussii</name>
    <dbReference type="NCBI Taxonomy" id="65741"/>
    <lineage>
        <taxon>Bacteria</taxon>
        <taxon>Pseudomonadati</taxon>
        <taxon>Pseudomonadota</taxon>
        <taxon>Gammaproteobacteria</taxon>
        <taxon>Pseudomonadales</taxon>
        <taxon>Pseudomonadaceae</taxon>
        <taxon>Pseudomonas</taxon>
    </lineage>
</organism>
<feature type="domain" description="GGDEF" evidence="4">
    <location>
        <begin position="227"/>
        <end position="364"/>
    </location>
</feature>
<evidence type="ECO:0000313" key="5">
    <source>
        <dbReference type="EMBL" id="UPQ82680.1"/>
    </source>
</evidence>
<dbReference type="SUPFAM" id="SSF55073">
    <property type="entry name" value="Nucleotide cyclase"/>
    <property type="match status" value="1"/>
</dbReference>
<keyword evidence="3" id="KW-0472">Membrane</keyword>
<feature type="transmembrane region" description="Helical" evidence="3">
    <location>
        <begin position="115"/>
        <end position="146"/>
    </location>
</feature>
<dbReference type="InterPro" id="IPR000160">
    <property type="entry name" value="GGDEF_dom"/>
</dbReference>
<feature type="transmembrane region" description="Helical" evidence="3">
    <location>
        <begin position="54"/>
        <end position="72"/>
    </location>
</feature>
<proteinExistence type="predicted"/>
<sequence length="370" mass="40936">MLPVLRADMAFSRYYNRKYLNRMRGGMVAAILLFGLFGLLEVLTLPPAVYHQTLLVRLAVVLPVLLAVWAATYRPYLFGHMQKVLGTAAFLVLNGVVLILWLARREGASLPYEGILLATLFVYLLLGLRLIGALVCGWTSCIAYVLMERHVGLEGDALLYNAMFLISANIIGSVGAYFSDAVSLENYKAEQALQQLAERDFLTGLYNRRVMQERASDVFAQAKREQRSVAVALMDVDFFKRYNDLYGHGEGDEVLRRVAASIQASARRPLDFTARYGGEEFVGVWYDLSAADGRERVEEICRCVRELGIAHRGSSAAEVVTLSAGVVSCEPGETFDLQQCLQRADAALYQAKAQGRDRVVPSWTLGAGAT</sequence>
<evidence type="ECO:0000256" key="2">
    <source>
        <dbReference type="ARBA" id="ARBA00034247"/>
    </source>
</evidence>
<feature type="transmembrane region" description="Helical" evidence="3">
    <location>
        <begin position="158"/>
        <end position="178"/>
    </location>
</feature>
<keyword evidence="6" id="KW-1185">Reference proteome</keyword>
<gene>
    <name evidence="5" type="ORF">M0M42_20235</name>
</gene>